<evidence type="ECO:0000313" key="3">
    <source>
        <dbReference type="EMBL" id="TCD71974.1"/>
    </source>
</evidence>
<feature type="region of interest" description="Disordered" evidence="1">
    <location>
        <begin position="212"/>
        <end position="470"/>
    </location>
</feature>
<protein>
    <submittedName>
        <fullName evidence="3">Mitotic spindle checkpoint component mad3</fullName>
    </submittedName>
</protein>
<organism evidence="3 4">
    <name type="scientific">Steccherinum ochraceum</name>
    <dbReference type="NCBI Taxonomy" id="92696"/>
    <lineage>
        <taxon>Eukaryota</taxon>
        <taxon>Fungi</taxon>
        <taxon>Dikarya</taxon>
        <taxon>Basidiomycota</taxon>
        <taxon>Agaricomycotina</taxon>
        <taxon>Agaricomycetes</taxon>
        <taxon>Polyporales</taxon>
        <taxon>Steccherinaceae</taxon>
        <taxon>Steccherinum</taxon>
    </lineage>
</organism>
<dbReference type="GO" id="GO:0007094">
    <property type="term" value="P:mitotic spindle assembly checkpoint signaling"/>
    <property type="evidence" value="ECO:0007669"/>
    <property type="project" value="InterPro"/>
</dbReference>
<feature type="compositionally biased region" description="Polar residues" evidence="1">
    <location>
        <begin position="265"/>
        <end position="274"/>
    </location>
</feature>
<dbReference type="PROSITE" id="PS51489">
    <property type="entry name" value="BUB1_N"/>
    <property type="match status" value="1"/>
</dbReference>
<gene>
    <name evidence="3" type="primary">MAD3</name>
    <name evidence="3" type="ORF">EIP91_000106</name>
</gene>
<dbReference type="EMBL" id="RWJN01000001">
    <property type="protein sequence ID" value="TCD71974.1"/>
    <property type="molecule type" value="Genomic_DNA"/>
</dbReference>
<reference evidence="3 4" key="1">
    <citation type="submission" date="2018-11" db="EMBL/GenBank/DDBJ databases">
        <title>Genome assembly of Steccherinum ochraceum LE-BIN_3174, the white-rot fungus of the Steccherinaceae family (The Residual Polyporoid clade, Polyporales, Basidiomycota).</title>
        <authorList>
            <person name="Fedorova T.V."/>
            <person name="Glazunova O.A."/>
            <person name="Landesman E.O."/>
            <person name="Moiseenko K.V."/>
            <person name="Psurtseva N.V."/>
            <person name="Savinova O.S."/>
            <person name="Shakhova N.V."/>
            <person name="Tyazhelova T.V."/>
            <person name="Vasina D.V."/>
        </authorList>
    </citation>
    <scope>NUCLEOTIDE SEQUENCE [LARGE SCALE GENOMIC DNA]</scope>
    <source>
        <strain evidence="3 4">LE-BIN_3174</strain>
    </source>
</reference>
<dbReference type="Gene3D" id="1.25.40.430">
    <property type="match status" value="1"/>
</dbReference>
<feature type="compositionally biased region" description="Low complexity" evidence="1">
    <location>
        <begin position="415"/>
        <end position="426"/>
    </location>
</feature>
<dbReference type="STRING" id="92696.A0A4R0S4H3"/>
<proteinExistence type="predicted"/>
<dbReference type="Pfam" id="PF08311">
    <property type="entry name" value="Mad3_BUB1_I"/>
    <property type="match status" value="1"/>
</dbReference>
<dbReference type="Proteomes" id="UP000292702">
    <property type="component" value="Unassembled WGS sequence"/>
</dbReference>
<feature type="compositionally biased region" description="Low complexity" evidence="1">
    <location>
        <begin position="351"/>
        <end position="361"/>
    </location>
</feature>
<sequence length="470" mass="50455">MASNDVFDDSSEPVVDCDVLEAAKENIQPIAKGRRVTALSAILSTPHAQRDSRLASARNRLRINVEIALEDEDDDPLEAYTRFVNWTVESYPQGHSAESGLLELLEEATRVLKNDRDGKWRDDIRYLKLWVLYASYVEKPAIIFKFCMVNEIGTTHALLYEEYAMALEKANRKTEADETYLVGIARKAQPTERLEAKHREFQKRMMAGYTAPAAATPDPAPAGPSTAPRRAVLGDSATSSSSRTRSTRSSSTRQSQEDVFRGPLASSSTPTASRPNARMQIFVDPSGADSPDVAAAPWQELGTRKSRVKENVPEVSKAAGTTLRQAGKSKRTASGSGAPKMAVFVDPGPEEPSASSSSSSMRPPPAPATAKKSRVASGSKSSISIFVDEEADAKGSEPAVPSTPKFVPFQDEDAPASPSSHGASPGTVMKEKGVSPGSSGGLSLSSEAEALRKDPLKNYDADERIVALDG</sequence>
<dbReference type="InterPro" id="IPR015661">
    <property type="entry name" value="Bub1/Mad3"/>
</dbReference>
<dbReference type="InterPro" id="IPR013212">
    <property type="entry name" value="Mad3/Bub1_I"/>
</dbReference>
<dbReference type="PANTHER" id="PTHR14030">
    <property type="entry name" value="MITOTIC CHECKPOINT SERINE/THREONINE-PROTEIN KINASE BUB1"/>
    <property type="match status" value="1"/>
</dbReference>
<accession>A0A4R0S4H3</accession>
<keyword evidence="4" id="KW-1185">Reference proteome</keyword>
<name>A0A4R0S4H3_9APHY</name>
<comment type="caution">
    <text evidence="3">The sequence shown here is derived from an EMBL/GenBank/DDBJ whole genome shotgun (WGS) entry which is preliminary data.</text>
</comment>
<feature type="domain" description="BUB1 N-terminal" evidence="2">
    <location>
        <begin position="65"/>
        <end position="223"/>
    </location>
</feature>
<evidence type="ECO:0000256" key="1">
    <source>
        <dbReference type="SAM" id="MobiDB-lite"/>
    </source>
</evidence>
<feature type="compositionally biased region" description="Basic and acidic residues" evidence="1">
    <location>
        <begin position="449"/>
        <end position="470"/>
    </location>
</feature>
<feature type="compositionally biased region" description="Low complexity" evidence="1">
    <location>
        <begin position="212"/>
        <end position="228"/>
    </location>
</feature>
<evidence type="ECO:0000259" key="2">
    <source>
        <dbReference type="PROSITE" id="PS51489"/>
    </source>
</evidence>
<evidence type="ECO:0000313" key="4">
    <source>
        <dbReference type="Proteomes" id="UP000292702"/>
    </source>
</evidence>
<dbReference type="OrthoDB" id="248495at2759"/>
<dbReference type="FunFam" id="1.25.40.430:FF:000003">
    <property type="entry name" value="Checkpoint serine/threonine-protein kinase BUB1"/>
    <property type="match status" value="1"/>
</dbReference>
<feature type="compositionally biased region" description="Low complexity" evidence="1">
    <location>
        <begin position="238"/>
        <end position="254"/>
    </location>
</feature>
<dbReference type="AlphaFoldDB" id="A0A4R0S4H3"/>
<dbReference type="SMART" id="SM00777">
    <property type="entry name" value="Mad3_BUB1_I"/>
    <property type="match status" value="1"/>
</dbReference>